<feature type="signal peptide" evidence="2">
    <location>
        <begin position="1"/>
        <end position="18"/>
    </location>
</feature>
<evidence type="ECO:0000313" key="4">
    <source>
        <dbReference type="Proteomes" id="UP000665020"/>
    </source>
</evidence>
<dbReference type="AlphaFoldDB" id="A0A8A7KBZ6"/>
<gene>
    <name evidence="3" type="ORF">GM661_02310</name>
</gene>
<feature type="chain" id="PRO_5039343964" evidence="2">
    <location>
        <begin position="19"/>
        <end position="147"/>
    </location>
</feature>
<evidence type="ECO:0000313" key="3">
    <source>
        <dbReference type="EMBL" id="QTL96889.1"/>
    </source>
</evidence>
<dbReference type="InterPro" id="IPR005632">
    <property type="entry name" value="Chaperone_Skp"/>
</dbReference>
<keyword evidence="1" id="KW-0175">Coiled coil</keyword>
<dbReference type="InterPro" id="IPR024930">
    <property type="entry name" value="Skp_dom_sf"/>
</dbReference>
<dbReference type="KEGG" id="ifn:GM661_02310"/>
<dbReference type="RefSeq" id="WP_230868567.1">
    <property type="nucleotide sequence ID" value="NZ_CP046640.1"/>
</dbReference>
<dbReference type="EMBL" id="CP046640">
    <property type="protein sequence ID" value="QTL96889.1"/>
    <property type="molecule type" value="Genomic_DNA"/>
</dbReference>
<sequence>MLKKIILLGISISFVLLAGCTSRSPEIAVLDIEEVLARSRRAQELQEELLNIGNTLEEEYSQQEDEEEDQNHLERVYQEYLSNKQRLENSFNEEVKVVIEEIRKDKNIDTVLYKDSVYYGGLDITEKLVEMLDSKYDEEEGSDNDRE</sequence>
<name>A0A8A7KBZ6_9FIRM</name>
<proteinExistence type="predicted"/>
<dbReference type="SMART" id="SM00935">
    <property type="entry name" value="OmpH"/>
    <property type="match status" value="1"/>
</dbReference>
<feature type="coiled-coil region" evidence="1">
    <location>
        <begin position="42"/>
        <end position="90"/>
    </location>
</feature>
<dbReference type="SUPFAM" id="SSF111384">
    <property type="entry name" value="OmpH-like"/>
    <property type="match status" value="1"/>
</dbReference>
<keyword evidence="4" id="KW-1185">Reference proteome</keyword>
<dbReference type="Proteomes" id="UP000665020">
    <property type="component" value="Chromosome"/>
</dbReference>
<keyword evidence="2" id="KW-0732">Signal</keyword>
<evidence type="ECO:0000256" key="2">
    <source>
        <dbReference type="SAM" id="SignalP"/>
    </source>
</evidence>
<organism evidence="3 4">
    <name type="scientific">Iocasia fonsfrigidae</name>
    <dbReference type="NCBI Taxonomy" id="2682810"/>
    <lineage>
        <taxon>Bacteria</taxon>
        <taxon>Bacillati</taxon>
        <taxon>Bacillota</taxon>
        <taxon>Clostridia</taxon>
        <taxon>Halanaerobiales</taxon>
        <taxon>Halanaerobiaceae</taxon>
        <taxon>Iocasia</taxon>
    </lineage>
</organism>
<accession>A0A8A7KBZ6</accession>
<evidence type="ECO:0000256" key="1">
    <source>
        <dbReference type="SAM" id="Coils"/>
    </source>
</evidence>
<protein>
    <submittedName>
        <fullName evidence="3">Uncharacterized protein</fullName>
    </submittedName>
</protein>
<dbReference type="GO" id="GO:0051082">
    <property type="term" value="F:unfolded protein binding"/>
    <property type="evidence" value="ECO:0007669"/>
    <property type="project" value="InterPro"/>
</dbReference>
<dbReference type="Gene3D" id="3.30.910.20">
    <property type="entry name" value="Skp domain"/>
    <property type="match status" value="1"/>
</dbReference>
<reference evidence="3" key="1">
    <citation type="submission" date="2019-12" db="EMBL/GenBank/DDBJ databases">
        <authorList>
            <person name="zhang j."/>
            <person name="sun C.M."/>
        </authorList>
    </citation>
    <scope>NUCLEOTIDE SEQUENCE</scope>
    <source>
        <strain evidence="3">NS-1</strain>
    </source>
</reference>